<keyword evidence="5" id="KW-1185">Reference proteome</keyword>
<dbReference type="Proteomes" id="UP000801864">
    <property type="component" value="Unassembled WGS sequence"/>
</dbReference>
<accession>A0A9P4XHN8</accession>
<dbReference type="GO" id="GO:0005739">
    <property type="term" value="C:mitochondrion"/>
    <property type="evidence" value="ECO:0007669"/>
    <property type="project" value="TreeGrafter"/>
</dbReference>
<evidence type="ECO:0000313" key="4">
    <source>
        <dbReference type="EMBL" id="KAF3072162.1"/>
    </source>
</evidence>
<dbReference type="AlphaFoldDB" id="A0A9P4XHN8"/>
<feature type="domain" description="Saccharopine dehydrogenase NADP binding" evidence="3">
    <location>
        <begin position="29"/>
        <end position="157"/>
    </location>
</feature>
<keyword evidence="2" id="KW-0812">Transmembrane</keyword>
<gene>
    <name evidence="4" type="ORF">CFAM422_006030</name>
</gene>
<feature type="transmembrane region" description="Helical" evidence="2">
    <location>
        <begin position="308"/>
        <end position="326"/>
    </location>
</feature>
<comment type="caution">
    <text evidence="4">The sequence shown here is derived from an EMBL/GenBank/DDBJ whole genome shotgun (WGS) entry which is preliminary data.</text>
</comment>
<reference evidence="4 5" key="1">
    <citation type="submission" date="2018-06" db="EMBL/GenBank/DDBJ databases">
        <title>Genome analysis of cellulolytic fungus Trichoderma lentiforme CFAM-422.</title>
        <authorList>
            <person name="Steindorff A.S."/>
            <person name="Formighieri E.F."/>
            <person name="Midorikawa G.E.O."/>
            <person name="Tamietti M.S."/>
            <person name="Ramos E.Z."/>
            <person name="Silva A.S."/>
            <person name="Bon E.P.S."/>
            <person name="Mendes T.D."/>
            <person name="Damaso M.C.T."/>
            <person name="Favaro L.C.L."/>
        </authorList>
    </citation>
    <scope>NUCLEOTIDE SEQUENCE [LARGE SCALE GENOMIC DNA]</scope>
    <source>
        <strain evidence="4 5">CFAM-422</strain>
    </source>
</reference>
<keyword evidence="2" id="KW-1133">Transmembrane helix</keyword>
<organism evidence="4 5">
    <name type="scientific">Trichoderma lentiforme</name>
    <dbReference type="NCBI Taxonomy" id="1567552"/>
    <lineage>
        <taxon>Eukaryota</taxon>
        <taxon>Fungi</taxon>
        <taxon>Dikarya</taxon>
        <taxon>Ascomycota</taxon>
        <taxon>Pezizomycotina</taxon>
        <taxon>Sordariomycetes</taxon>
        <taxon>Hypocreomycetidae</taxon>
        <taxon>Hypocreales</taxon>
        <taxon>Hypocreaceae</taxon>
        <taxon>Trichoderma</taxon>
    </lineage>
</organism>
<keyword evidence="2" id="KW-0472">Membrane</keyword>
<proteinExistence type="inferred from homology"/>
<evidence type="ECO:0000256" key="1">
    <source>
        <dbReference type="ARBA" id="ARBA00038048"/>
    </source>
</evidence>
<evidence type="ECO:0000259" key="3">
    <source>
        <dbReference type="Pfam" id="PF03435"/>
    </source>
</evidence>
<protein>
    <submittedName>
        <fullName evidence="4">Trans-acting enoyl reductase</fullName>
    </submittedName>
</protein>
<dbReference type="PANTHER" id="PTHR12286:SF5">
    <property type="entry name" value="SACCHAROPINE DEHYDROGENASE-LIKE OXIDOREDUCTASE"/>
    <property type="match status" value="1"/>
</dbReference>
<comment type="similarity">
    <text evidence="1">Belongs to the saccharopine dehydrogenase family.</text>
</comment>
<evidence type="ECO:0000256" key="2">
    <source>
        <dbReference type="SAM" id="Phobius"/>
    </source>
</evidence>
<dbReference type="EMBL" id="QLNT01000009">
    <property type="protein sequence ID" value="KAF3072162.1"/>
    <property type="molecule type" value="Genomic_DNA"/>
</dbReference>
<dbReference type="SUPFAM" id="SSF51735">
    <property type="entry name" value="NAD(P)-binding Rossmann-fold domains"/>
    <property type="match status" value="1"/>
</dbReference>
<evidence type="ECO:0000313" key="5">
    <source>
        <dbReference type="Proteomes" id="UP000801864"/>
    </source>
</evidence>
<name>A0A9P4XHN8_9HYPO</name>
<dbReference type="InterPro" id="IPR036291">
    <property type="entry name" value="NAD(P)-bd_dom_sf"/>
</dbReference>
<dbReference type="GO" id="GO:0005886">
    <property type="term" value="C:plasma membrane"/>
    <property type="evidence" value="ECO:0007669"/>
    <property type="project" value="TreeGrafter"/>
</dbReference>
<dbReference type="Gene3D" id="3.40.50.720">
    <property type="entry name" value="NAD(P)-binding Rossmann-like Domain"/>
    <property type="match status" value="1"/>
</dbReference>
<dbReference type="InterPro" id="IPR005097">
    <property type="entry name" value="Sacchrp_dh_NADP-bd"/>
</dbReference>
<sequence>MPFKEHNRQYDLVVFGATGWGIDQCRPILIGNVGYTGRLAAEYITTNFPVNLKWAIAGRSEAKLQVVVDDCKKLNSDRNPPAIETAGVDSYDEMSALAKKTFVMITTVGPYSAHGEYAVRACAEAGTHYFDVTGETPWVYRMIKKYEKTAKESGAILIPQMGLESAPADLCTWSLAQTLRKQLNAKTRDVIISIHNLRAAPSGGTVSTVLTIFDHFTLSELAESGKPFALSPIPHPGEPKRHNASIWQKIFGVHYVPNLGTVTTAFTSSADQGLVERSWGLLSEIPSRKDEFYGPNFHWAECYRPRNWLYGVIVHWVIVIGIFLVATGKPVRTLFRNFVPAPGTGPSKDEMEKEEVEWRGIANPDTELPGDRQAFCRAWYYGSMYSLTAMLCCEAARTALEDDLELDGGFYTPCCLGQGIVDRAHNGGFKMETRIQYK</sequence>
<dbReference type="InterPro" id="IPR051276">
    <property type="entry name" value="Saccharopine_DH-like_oxidrdct"/>
</dbReference>
<dbReference type="GO" id="GO:0009247">
    <property type="term" value="P:glycolipid biosynthetic process"/>
    <property type="evidence" value="ECO:0007669"/>
    <property type="project" value="TreeGrafter"/>
</dbReference>
<dbReference type="Pfam" id="PF03435">
    <property type="entry name" value="Sacchrp_dh_NADP"/>
    <property type="match status" value="1"/>
</dbReference>
<dbReference type="PANTHER" id="PTHR12286">
    <property type="entry name" value="SACCHAROPINE DEHYDROGENASE-LIKE OXIDOREDUCTASE"/>
    <property type="match status" value="1"/>
</dbReference>
<dbReference type="GO" id="GO:0005811">
    <property type="term" value="C:lipid droplet"/>
    <property type="evidence" value="ECO:0007669"/>
    <property type="project" value="TreeGrafter"/>
</dbReference>